<keyword evidence="3" id="KW-1185">Reference proteome</keyword>
<name>A0A9K3D6M5_9EUKA</name>
<reference evidence="2 3" key="1">
    <citation type="journal article" date="2018" name="PLoS ONE">
        <title>The draft genome of Kipferlia bialata reveals reductive genome evolution in fornicate parasites.</title>
        <authorList>
            <person name="Tanifuji G."/>
            <person name="Takabayashi S."/>
            <person name="Kume K."/>
            <person name="Takagi M."/>
            <person name="Nakayama T."/>
            <person name="Kamikawa R."/>
            <person name="Inagaki Y."/>
            <person name="Hashimoto T."/>
        </authorList>
    </citation>
    <scope>NUCLEOTIDE SEQUENCE [LARGE SCALE GENOMIC DNA]</scope>
    <source>
        <strain evidence="2">NY0173</strain>
    </source>
</reference>
<proteinExistence type="predicted"/>
<dbReference type="Proteomes" id="UP000265618">
    <property type="component" value="Unassembled WGS sequence"/>
</dbReference>
<protein>
    <recommendedName>
        <fullName evidence="1">NAD-dependent epimerase/dehydratase domain-containing protein</fullName>
    </recommendedName>
</protein>
<dbReference type="Pfam" id="PF01370">
    <property type="entry name" value="Epimerase"/>
    <property type="match status" value="1"/>
</dbReference>
<dbReference type="InterPro" id="IPR050177">
    <property type="entry name" value="Lipid_A_modif_metabolic_enz"/>
</dbReference>
<dbReference type="Gene3D" id="3.40.50.720">
    <property type="entry name" value="NAD(P)-binding Rossmann-like Domain"/>
    <property type="match status" value="1"/>
</dbReference>
<evidence type="ECO:0000259" key="1">
    <source>
        <dbReference type="Pfam" id="PF01370"/>
    </source>
</evidence>
<comment type="caution">
    <text evidence="2">The sequence shown here is derived from an EMBL/GenBank/DDBJ whole genome shotgun (WGS) entry which is preliminary data.</text>
</comment>
<dbReference type="OrthoDB" id="16464at2759"/>
<feature type="non-terminal residue" evidence="2">
    <location>
        <position position="1"/>
    </location>
</feature>
<organism evidence="2 3">
    <name type="scientific">Kipferlia bialata</name>
    <dbReference type="NCBI Taxonomy" id="797122"/>
    <lineage>
        <taxon>Eukaryota</taxon>
        <taxon>Metamonada</taxon>
        <taxon>Carpediemonas-like organisms</taxon>
        <taxon>Kipferlia</taxon>
    </lineage>
</organism>
<dbReference type="InterPro" id="IPR001509">
    <property type="entry name" value="Epimerase_deHydtase"/>
</dbReference>
<dbReference type="InterPro" id="IPR036291">
    <property type="entry name" value="NAD(P)-bd_dom_sf"/>
</dbReference>
<dbReference type="AlphaFoldDB" id="A0A9K3D6M5"/>
<evidence type="ECO:0000313" key="3">
    <source>
        <dbReference type="Proteomes" id="UP000265618"/>
    </source>
</evidence>
<accession>A0A9K3D6M5</accession>
<dbReference type="EMBL" id="BDIP01004692">
    <property type="protein sequence ID" value="GIQ89107.1"/>
    <property type="molecule type" value="Genomic_DNA"/>
</dbReference>
<sequence>ISGLELCILRPAVVYGAGDINGLMPRIVCGRVYQHLDEKMKLLGTPDLAISTVHVEDVVKAIWMAKDMAPGSVYNVADSAHFTVGDMNDLLAEVFGIKTGFVSGIMNGLARKAFSMAVNQAFSMAVNQGFSMAVNHIFLSLSLSMPSAWLST</sequence>
<feature type="domain" description="NAD-dependent epimerase/dehydratase" evidence="1">
    <location>
        <begin position="3"/>
        <end position="77"/>
    </location>
</feature>
<dbReference type="PANTHER" id="PTHR43245">
    <property type="entry name" value="BIFUNCTIONAL POLYMYXIN RESISTANCE PROTEIN ARNA"/>
    <property type="match status" value="1"/>
</dbReference>
<gene>
    <name evidence="2" type="ORF">KIPB_011501</name>
</gene>
<evidence type="ECO:0000313" key="2">
    <source>
        <dbReference type="EMBL" id="GIQ89107.1"/>
    </source>
</evidence>
<dbReference type="PANTHER" id="PTHR43245:SF11">
    <property type="entry name" value="LD23561P"/>
    <property type="match status" value="1"/>
</dbReference>
<dbReference type="SUPFAM" id="SSF51735">
    <property type="entry name" value="NAD(P)-binding Rossmann-fold domains"/>
    <property type="match status" value="1"/>
</dbReference>